<reference evidence="4" key="1">
    <citation type="submission" date="2023-08" db="EMBL/GenBank/DDBJ databases">
        <authorList>
            <person name="Alioto T."/>
            <person name="Alioto T."/>
            <person name="Gomez Garrido J."/>
        </authorList>
    </citation>
    <scope>NUCLEOTIDE SEQUENCE</scope>
</reference>
<dbReference type="EMBL" id="OX597816">
    <property type="protein sequence ID" value="CAI9719755.1"/>
    <property type="molecule type" value="Genomic_DNA"/>
</dbReference>
<feature type="chain" id="PRO_5041280424" description="Fibrinogen C-terminal domain-containing protein" evidence="2">
    <location>
        <begin position="21"/>
        <end position="396"/>
    </location>
</feature>
<feature type="signal peptide" evidence="2">
    <location>
        <begin position="1"/>
        <end position="20"/>
    </location>
</feature>
<evidence type="ECO:0000313" key="5">
    <source>
        <dbReference type="Proteomes" id="UP001162480"/>
    </source>
</evidence>
<evidence type="ECO:0000256" key="2">
    <source>
        <dbReference type="SAM" id="SignalP"/>
    </source>
</evidence>
<dbReference type="SMART" id="SM00186">
    <property type="entry name" value="FBG"/>
    <property type="match status" value="1"/>
</dbReference>
<gene>
    <name evidence="4" type="ORF">OCTVUL_1B002365</name>
</gene>
<keyword evidence="1" id="KW-1015">Disulfide bond</keyword>
<dbReference type="PROSITE" id="PS00514">
    <property type="entry name" value="FIBRINOGEN_C_1"/>
    <property type="match status" value="1"/>
</dbReference>
<dbReference type="Pfam" id="PF00147">
    <property type="entry name" value="Fibrinogen_C"/>
    <property type="match status" value="1"/>
</dbReference>
<protein>
    <recommendedName>
        <fullName evidence="3">Fibrinogen C-terminal domain-containing protein</fullName>
    </recommendedName>
</protein>
<dbReference type="InterPro" id="IPR002181">
    <property type="entry name" value="Fibrinogen_a/b/g_C_dom"/>
</dbReference>
<dbReference type="SUPFAM" id="SSF56496">
    <property type="entry name" value="Fibrinogen C-terminal domain-like"/>
    <property type="match status" value="1"/>
</dbReference>
<dbReference type="InterPro" id="IPR020837">
    <property type="entry name" value="Fibrinogen_CS"/>
</dbReference>
<evidence type="ECO:0000256" key="1">
    <source>
        <dbReference type="ARBA" id="ARBA00023157"/>
    </source>
</evidence>
<dbReference type="GO" id="GO:0005615">
    <property type="term" value="C:extracellular space"/>
    <property type="evidence" value="ECO:0007669"/>
    <property type="project" value="TreeGrafter"/>
</dbReference>
<proteinExistence type="predicted"/>
<sequence>MYRFLWWVTFTVYILTSTGGSQYVRGVLDRRPRNVVSIGQLVDVIAEAVEVRLRVYFNVLDTILENHTGLVEHRLIADLTRMEAKLDNQTSLLTKPQDYVSPMLKDQFNKLEEKIDNYTFLLAEPLLSSKSCIHLKMSLINIRKKMIEMDKKIDAIYAEITKPEEVPYDCQDVKETSKEPDLESGVYIIEVPGCPRKKVYCNFTNDESWTTISRRVHGENIFNRTWDEYAKGFGKGKADYWLGNNIIHALTIMHKYKLRITMEGFGIKNGKAYSLYESFQIGHKNLSYPLILGKYLPKESNGGDSFRSTSRCNETANYNQTFSTTDYGVSTLCAKRRSGGWWFTDCGCSNLNGEIIPGGSISSSDYKRGIYWDTLYYNLWDMKSPLRKVVLEIARV</sequence>
<keyword evidence="5" id="KW-1185">Reference proteome</keyword>
<evidence type="ECO:0000259" key="3">
    <source>
        <dbReference type="PROSITE" id="PS51406"/>
    </source>
</evidence>
<dbReference type="AlphaFoldDB" id="A0AA36AP57"/>
<name>A0AA36AP57_OCTVU</name>
<dbReference type="Proteomes" id="UP001162480">
    <property type="component" value="Chromosome 3"/>
</dbReference>
<evidence type="ECO:0000313" key="4">
    <source>
        <dbReference type="EMBL" id="CAI9719755.1"/>
    </source>
</evidence>
<dbReference type="InterPro" id="IPR036056">
    <property type="entry name" value="Fibrinogen-like_C"/>
</dbReference>
<dbReference type="PROSITE" id="PS51406">
    <property type="entry name" value="FIBRINOGEN_C_2"/>
    <property type="match status" value="1"/>
</dbReference>
<dbReference type="Gene3D" id="3.90.215.10">
    <property type="entry name" value="Gamma Fibrinogen, chain A, domain 1"/>
    <property type="match status" value="1"/>
</dbReference>
<dbReference type="InterPro" id="IPR050373">
    <property type="entry name" value="Fibrinogen_C-term_domain"/>
</dbReference>
<dbReference type="PANTHER" id="PTHR19143">
    <property type="entry name" value="FIBRINOGEN/TENASCIN/ANGIOPOEITIN"/>
    <property type="match status" value="1"/>
</dbReference>
<organism evidence="4 5">
    <name type="scientific">Octopus vulgaris</name>
    <name type="common">Common octopus</name>
    <dbReference type="NCBI Taxonomy" id="6645"/>
    <lineage>
        <taxon>Eukaryota</taxon>
        <taxon>Metazoa</taxon>
        <taxon>Spiralia</taxon>
        <taxon>Lophotrochozoa</taxon>
        <taxon>Mollusca</taxon>
        <taxon>Cephalopoda</taxon>
        <taxon>Coleoidea</taxon>
        <taxon>Octopodiformes</taxon>
        <taxon>Octopoda</taxon>
        <taxon>Incirrata</taxon>
        <taxon>Octopodidae</taxon>
        <taxon>Octopus</taxon>
    </lineage>
</organism>
<dbReference type="InterPro" id="IPR014716">
    <property type="entry name" value="Fibrinogen_a/b/g_C_1"/>
</dbReference>
<keyword evidence="2" id="KW-0732">Signal</keyword>
<accession>A0AA36AP57</accession>
<feature type="domain" description="Fibrinogen C-terminal" evidence="3">
    <location>
        <begin position="161"/>
        <end position="396"/>
    </location>
</feature>